<dbReference type="PANTHER" id="PTHR30001">
    <property type="entry name" value="RIBONUCLEASE"/>
    <property type="match status" value="1"/>
</dbReference>
<dbReference type="GO" id="GO:0005737">
    <property type="term" value="C:cytoplasm"/>
    <property type="evidence" value="ECO:0007669"/>
    <property type="project" value="UniProtKB-SubCell"/>
</dbReference>
<dbReference type="PANTHER" id="PTHR30001:SF1">
    <property type="entry name" value="RIBONUCLEASE E_G-LIKE PROTEIN, CHLOROPLASTIC"/>
    <property type="match status" value="1"/>
</dbReference>
<dbReference type="STRING" id="1313304.CALK_1083"/>
<dbReference type="GO" id="GO:0016787">
    <property type="term" value="F:hydrolase activity"/>
    <property type="evidence" value="ECO:0007669"/>
    <property type="project" value="UniProtKB-KW"/>
</dbReference>
<evidence type="ECO:0000256" key="5">
    <source>
        <dbReference type="ARBA" id="ARBA00022475"/>
    </source>
</evidence>
<evidence type="ECO:0000256" key="4">
    <source>
        <dbReference type="ARBA" id="ARBA00017719"/>
    </source>
</evidence>
<evidence type="ECO:0000256" key="17">
    <source>
        <dbReference type="ARBA" id="ARBA00023136"/>
    </source>
</evidence>
<comment type="caution">
    <text evidence="19">The sequence shown here is derived from an EMBL/GenBank/DDBJ whole genome shotgun (WGS) entry which is preliminary data.</text>
</comment>
<keyword evidence="8" id="KW-0698">rRNA processing</keyword>
<keyword evidence="12" id="KW-0699">rRNA-binding</keyword>
<dbReference type="CDD" id="cd04453">
    <property type="entry name" value="S1_RNase_E"/>
    <property type="match status" value="1"/>
</dbReference>
<evidence type="ECO:0000256" key="10">
    <source>
        <dbReference type="ARBA" id="ARBA00022722"/>
    </source>
</evidence>
<dbReference type="OrthoDB" id="9804278at2"/>
<dbReference type="Pfam" id="PF00575">
    <property type="entry name" value="S1"/>
    <property type="match status" value="1"/>
</dbReference>
<feature type="domain" description="S1 motif" evidence="18">
    <location>
        <begin position="39"/>
        <end position="137"/>
    </location>
</feature>
<comment type="similarity">
    <text evidence="3">Belongs to the RNase E/G family. RNase G subfamily.</text>
</comment>
<dbReference type="EMBL" id="ASJR01000008">
    <property type="protein sequence ID" value="ERP31869.1"/>
    <property type="molecule type" value="Genomic_DNA"/>
</dbReference>
<dbReference type="eggNOG" id="COG1530">
    <property type="taxonomic scope" value="Bacteria"/>
</dbReference>
<dbReference type="InterPro" id="IPR019307">
    <property type="entry name" value="RNA-bd_AU-1/RNase_E/G"/>
</dbReference>
<dbReference type="Gene3D" id="3.40.1260.20">
    <property type="entry name" value="Ribonuclease E, catalytic domain"/>
    <property type="match status" value="1"/>
</dbReference>
<dbReference type="SUPFAM" id="SSF50249">
    <property type="entry name" value="Nucleic acid-binding proteins"/>
    <property type="match status" value="1"/>
</dbReference>
<comment type="cofactor">
    <cofactor evidence="1">
        <name>Mg(2+)</name>
        <dbReference type="ChEBI" id="CHEBI:18420"/>
    </cofactor>
</comment>
<dbReference type="Pfam" id="PF20833">
    <property type="entry name" value="RNase_E_G_Thio"/>
    <property type="match status" value="1"/>
</dbReference>
<evidence type="ECO:0000256" key="15">
    <source>
        <dbReference type="ARBA" id="ARBA00022842"/>
    </source>
</evidence>
<evidence type="ECO:0000256" key="2">
    <source>
        <dbReference type="ARBA" id="ARBA00004496"/>
    </source>
</evidence>
<evidence type="ECO:0000259" key="18">
    <source>
        <dbReference type="PROSITE" id="PS50126"/>
    </source>
</evidence>
<keyword evidence="14" id="KW-0378">Hydrolase</keyword>
<organism evidence="19 20">
    <name type="scientific">Chitinivibrio alkaliphilus ACht1</name>
    <dbReference type="NCBI Taxonomy" id="1313304"/>
    <lineage>
        <taxon>Bacteria</taxon>
        <taxon>Pseudomonadati</taxon>
        <taxon>Fibrobacterota</taxon>
        <taxon>Chitinivibrionia</taxon>
        <taxon>Chitinivibrionales</taxon>
        <taxon>Chitinivibrionaceae</taxon>
        <taxon>Chitinivibrio</taxon>
    </lineage>
</organism>
<evidence type="ECO:0000256" key="11">
    <source>
        <dbReference type="ARBA" id="ARBA00022723"/>
    </source>
</evidence>
<evidence type="ECO:0000256" key="7">
    <source>
        <dbReference type="ARBA" id="ARBA00022519"/>
    </source>
</evidence>
<evidence type="ECO:0000256" key="12">
    <source>
        <dbReference type="ARBA" id="ARBA00022730"/>
    </source>
</evidence>
<evidence type="ECO:0000256" key="3">
    <source>
        <dbReference type="ARBA" id="ARBA00005663"/>
    </source>
</evidence>
<dbReference type="Pfam" id="PF10150">
    <property type="entry name" value="RNase_E_G"/>
    <property type="match status" value="1"/>
</dbReference>
<evidence type="ECO:0000313" key="19">
    <source>
        <dbReference type="EMBL" id="ERP31869.1"/>
    </source>
</evidence>
<evidence type="ECO:0000256" key="13">
    <source>
        <dbReference type="ARBA" id="ARBA00022759"/>
    </source>
</evidence>
<dbReference type="GO" id="GO:0008033">
    <property type="term" value="P:tRNA processing"/>
    <property type="evidence" value="ECO:0007669"/>
    <property type="project" value="UniProtKB-KW"/>
</dbReference>
<keyword evidence="17" id="KW-0472">Membrane</keyword>
<proteinExistence type="inferred from homology"/>
<dbReference type="GO" id="GO:0019843">
    <property type="term" value="F:rRNA binding"/>
    <property type="evidence" value="ECO:0007669"/>
    <property type="project" value="UniProtKB-KW"/>
</dbReference>
<sequence length="516" mass="58241">MSKKIILSSSTTQKRAALLEEGRVVELVVEQPDSKRILGNIYRGTVTKIVPGIQSAFVDIGIGQNGFLHISDVDPTLLPEGRGGAKKSVDAYLNRSHKNKRNIPLVPIEHVLEEGQQILVQVIKEPISDKSPKLSTQISLAGRFVVLVPDSHMIGVSKRTEDENHRRKLKKIVRSMLPPGLGCIVRTIGLRVSSDHIRKELQTLVNSWHAIQTAALEGIGPKKLYTERGVVTQVVRDLFSRDVQEIIVDSSADYEEVVDYLEKVSPEMVERISHYESDIPLFDAFDIERDLDKSIKRKVWLHNGGYLYFDHTEALIAIDVNTGRNKGSNNLENTVFETNLAACYEIGRQLRLRDIGGIIVVDFIDMKNPRNRKKIEETMRAVLDKDTTTTNLTRLSKFGLMEITRKRVRPELQELLTDVCPACSGLGRVFSPATLATRIERWLHRAAADDTIARRLSINVPLGASDYLLDKEKTMIEDLESQHGFRLRIVADYNLDQDEFEVYPLGKTDPITEKHI</sequence>
<name>U7D5U5_9BACT</name>
<evidence type="ECO:0000256" key="14">
    <source>
        <dbReference type="ARBA" id="ARBA00022801"/>
    </source>
</evidence>
<protein>
    <recommendedName>
        <fullName evidence="4">Ribonuclease G</fullName>
    </recommendedName>
</protein>
<evidence type="ECO:0000313" key="20">
    <source>
        <dbReference type="Proteomes" id="UP000017148"/>
    </source>
</evidence>
<accession>U7D5U5</accession>
<dbReference type="SMART" id="SM00316">
    <property type="entry name" value="S1"/>
    <property type="match status" value="1"/>
</dbReference>
<dbReference type="GO" id="GO:0004519">
    <property type="term" value="F:endonuclease activity"/>
    <property type="evidence" value="ECO:0007669"/>
    <property type="project" value="UniProtKB-KW"/>
</dbReference>
<reference evidence="19 20" key="1">
    <citation type="journal article" date="2013" name="Environ. Microbiol.">
        <title>Genome analysis of Chitinivibrio alkaliphilus gen. nov., sp. nov., a novel extremely haloalkaliphilic anaerobic chitinolytic bacterium from the candidate phylum Termite Group 3.</title>
        <authorList>
            <person name="Sorokin D.Y."/>
            <person name="Gumerov V.M."/>
            <person name="Rakitin A.L."/>
            <person name="Beletsky A.V."/>
            <person name="Damste J.S."/>
            <person name="Muyzer G."/>
            <person name="Mardanov A.V."/>
            <person name="Ravin N.V."/>
        </authorList>
    </citation>
    <scope>NUCLEOTIDE SEQUENCE [LARGE SCALE GENOMIC DNA]</scope>
    <source>
        <strain evidence="19 20">ACht1</strain>
    </source>
</reference>
<dbReference type="InterPro" id="IPR003029">
    <property type="entry name" value="S1_domain"/>
</dbReference>
<dbReference type="GO" id="GO:0004540">
    <property type="term" value="F:RNA nuclease activity"/>
    <property type="evidence" value="ECO:0007669"/>
    <property type="project" value="InterPro"/>
</dbReference>
<keyword evidence="20" id="KW-1185">Reference proteome</keyword>
<dbReference type="InterPro" id="IPR012340">
    <property type="entry name" value="NA-bd_OB-fold"/>
</dbReference>
<evidence type="ECO:0000256" key="8">
    <source>
        <dbReference type="ARBA" id="ARBA00022552"/>
    </source>
</evidence>
<keyword evidence="9" id="KW-0819">tRNA processing</keyword>
<keyword evidence="5" id="KW-1003">Cell membrane</keyword>
<dbReference type="NCBIfam" id="TIGR00757">
    <property type="entry name" value="RNaseEG"/>
    <property type="match status" value="1"/>
</dbReference>
<keyword evidence="11" id="KW-0479">Metal-binding</keyword>
<keyword evidence="6" id="KW-0963">Cytoplasm</keyword>
<gene>
    <name evidence="19" type="ORF">CALK_1083</name>
</gene>
<dbReference type="PATRIC" id="fig|1313304.3.peg.1036"/>
<dbReference type="InterPro" id="IPR048583">
    <property type="entry name" value="RNase_E_G_thioredoxin-like"/>
</dbReference>
<dbReference type="Gene3D" id="2.40.50.140">
    <property type="entry name" value="Nucleic acid-binding proteins"/>
    <property type="match status" value="1"/>
</dbReference>
<dbReference type="GO" id="GO:0046872">
    <property type="term" value="F:metal ion binding"/>
    <property type="evidence" value="ECO:0007669"/>
    <property type="project" value="UniProtKB-KW"/>
</dbReference>
<evidence type="ECO:0000256" key="9">
    <source>
        <dbReference type="ARBA" id="ARBA00022694"/>
    </source>
</evidence>
<keyword evidence="16" id="KW-0694">RNA-binding</keyword>
<evidence type="ECO:0000256" key="1">
    <source>
        <dbReference type="ARBA" id="ARBA00001946"/>
    </source>
</evidence>
<evidence type="ECO:0000256" key="6">
    <source>
        <dbReference type="ARBA" id="ARBA00022490"/>
    </source>
</evidence>
<dbReference type="Proteomes" id="UP000017148">
    <property type="component" value="Unassembled WGS sequence"/>
</dbReference>
<keyword evidence="15" id="KW-0460">Magnesium</keyword>
<keyword evidence="10" id="KW-0540">Nuclease</keyword>
<dbReference type="InterPro" id="IPR004659">
    <property type="entry name" value="RNase_E/G"/>
</dbReference>
<dbReference type="GO" id="GO:0006364">
    <property type="term" value="P:rRNA processing"/>
    <property type="evidence" value="ECO:0007669"/>
    <property type="project" value="UniProtKB-KW"/>
</dbReference>
<dbReference type="AlphaFoldDB" id="U7D5U5"/>
<evidence type="ECO:0000256" key="16">
    <source>
        <dbReference type="ARBA" id="ARBA00022884"/>
    </source>
</evidence>
<comment type="subcellular location">
    <subcellularLocation>
        <location evidence="2">Cytoplasm</location>
    </subcellularLocation>
</comment>
<keyword evidence="13" id="KW-0255">Endonuclease</keyword>
<dbReference type="RefSeq" id="WP_022636570.1">
    <property type="nucleotide sequence ID" value="NZ_ASJR01000008.1"/>
</dbReference>
<keyword evidence="7" id="KW-0997">Cell inner membrane</keyword>
<dbReference type="PROSITE" id="PS50126">
    <property type="entry name" value="S1"/>
    <property type="match status" value="1"/>
</dbReference>